<protein>
    <submittedName>
        <fullName evidence="1">Uncharacterized protein</fullName>
    </submittedName>
</protein>
<accession>A0A073I0F5</accession>
<keyword evidence="2" id="KW-1185">Reference proteome</keyword>
<comment type="caution">
    <text evidence="1">The sequence shown here is derived from an EMBL/GenBank/DDBJ whole genome shotgun (WGS) entry which is preliminary data.</text>
</comment>
<evidence type="ECO:0000313" key="1">
    <source>
        <dbReference type="EMBL" id="KEJ83164.1"/>
    </source>
</evidence>
<dbReference type="EMBL" id="ARYC01000106">
    <property type="protein sequence ID" value="KEJ83164.1"/>
    <property type="molecule type" value="Genomic_DNA"/>
</dbReference>
<reference evidence="2" key="1">
    <citation type="journal article" date="2014" name="Cell">
        <title>The Architecture of a Scrambled Genome Reveals Massive Levels of Genomic Rearrangement during Development.</title>
        <authorList>
            <person name="Chen X."/>
            <person name="Bracht J.R."/>
            <person name="Goldman A.D."/>
            <person name="Dolzhenko E."/>
            <person name="Clay D.M."/>
            <person name="Swart E.C."/>
            <person name="Perlman D.H."/>
            <person name="Doak T.G."/>
            <person name="Stuart A."/>
            <person name="Amemiya C.T."/>
            <person name="Sebra R.P."/>
            <person name="Landweber L.F."/>
        </authorList>
    </citation>
    <scope>NUCLEOTIDE SEQUENCE [LARGE SCALE GENOMIC DNA]</scope>
    <source>
        <strain evidence="2">JRB310</strain>
    </source>
</reference>
<dbReference type="AlphaFoldDB" id="A0A073I0F5"/>
<dbReference type="Proteomes" id="UP000053232">
    <property type="component" value="Unassembled WGS sequence"/>
</dbReference>
<proteinExistence type="predicted"/>
<name>A0A073I0F5_9SPIT</name>
<sequence length="49" mass="5985">MEKYWTKQDLLEVSPSQLFQEIKQAKETMKDLLNQYKAVFEQFEVFPEK</sequence>
<gene>
    <name evidence="1" type="ORF">OXYTRIMIC_167</name>
</gene>
<organism evidence="1 2">
    <name type="scientific">Oxytricha trifallax</name>
    <dbReference type="NCBI Taxonomy" id="1172189"/>
    <lineage>
        <taxon>Eukaryota</taxon>
        <taxon>Sar</taxon>
        <taxon>Alveolata</taxon>
        <taxon>Ciliophora</taxon>
        <taxon>Intramacronucleata</taxon>
        <taxon>Spirotrichea</taxon>
        <taxon>Stichotrichia</taxon>
        <taxon>Sporadotrichida</taxon>
        <taxon>Oxytrichidae</taxon>
        <taxon>Oxytrichinae</taxon>
        <taxon>Oxytricha</taxon>
    </lineage>
</organism>
<evidence type="ECO:0000313" key="2">
    <source>
        <dbReference type="Proteomes" id="UP000053232"/>
    </source>
</evidence>